<evidence type="ECO:0000313" key="2">
    <source>
        <dbReference type="EMBL" id="CAK0889534.1"/>
    </source>
</evidence>
<proteinExistence type="predicted"/>
<dbReference type="EMBL" id="CAUYUJ010019228">
    <property type="protein sequence ID" value="CAK0889534.1"/>
    <property type="molecule type" value="Genomic_DNA"/>
</dbReference>
<protein>
    <recommendedName>
        <fullName evidence="4">RNA helicase</fullName>
    </recommendedName>
</protein>
<dbReference type="Proteomes" id="UP001189429">
    <property type="component" value="Unassembled WGS sequence"/>
</dbReference>
<evidence type="ECO:0000313" key="3">
    <source>
        <dbReference type="Proteomes" id="UP001189429"/>
    </source>
</evidence>
<sequence length="236" mass="27134">KANPALALQVAANPLLASRMLQHAQAGQAFTHTPVQTINPDVQDLADHFGLDERITKQLNDEMVKRKDTHDGDMHALWDILETARVPAGLLSVKIKEMQNGVFVGQPKIDKDVKEMQKMYNLDDQATRKLAEVLHGRAATRKDDVEQLHRHLETSNKPSSRVMMMLGKLRSGESLGEPDKRVAPGSWLDRQEREKEREKERRDKDRDRGRSRDRAPKRAGSRSRERKRSRTRSRRR</sequence>
<evidence type="ECO:0008006" key="4">
    <source>
        <dbReference type="Google" id="ProtNLM"/>
    </source>
</evidence>
<evidence type="ECO:0000256" key="1">
    <source>
        <dbReference type="SAM" id="MobiDB-lite"/>
    </source>
</evidence>
<keyword evidence="3" id="KW-1185">Reference proteome</keyword>
<feature type="compositionally biased region" description="Basic and acidic residues" evidence="1">
    <location>
        <begin position="189"/>
        <end position="216"/>
    </location>
</feature>
<reference evidence="2" key="1">
    <citation type="submission" date="2023-10" db="EMBL/GenBank/DDBJ databases">
        <authorList>
            <person name="Chen Y."/>
            <person name="Shah S."/>
            <person name="Dougan E. K."/>
            <person name="Thang M."/>
            <person name="Chan C."/>
        </authorList>
    </citation>
    <scope>NUCLEOTIDE SEQUENCE [LARGE SCALE GENOMIC DNA]</scope>
</reference>
<feature type="non-terminal residue" evidence="2">
    <location>
        <position position="1"/>
    </location>
</feature>
<comment type="caution">
    <text evidence="2">The sequence shown here is derived from an EMBL/GenBank/DDBJ whole genome shotgun (WGS) entry which is preliminary data.</text>
</comment>
<feature type="region of interest" description="Disordered" evidence="1">
    <location>
        <begin position="170"/>
        <end position="236"/>
    </location>
</feature>
<feature type="compositionally biased region" description="Basic residues" evidence="1">
    <location>
        <begin position="217"/>
        <end position="236"/>
    </location>
</feature>
<accession>A0ABN9WRZ3</accession>
<gene>
    <name evidence="2" type="ORF">PCOR1329_LOCUS70039</name>
</gene>
<organism evidence="2 3">
    <name type="scientific">Prorocentrum cordatum</name>
    <dbReference type="NCBI Taxonomy" id="2364126"/>
    <lineage>
        <taxon>Eukaryota</taxon>
        <taxon>Sar</taxon>
        <taxon>Alveolata</taxon>
        <taxon>Dinophyceae</taxon>
        <taxon>Prorocentrales</taxon>
        <taxon>Prorocentraceae</taxon>
        <taxon>Prorocentrum</taxon>
    </lineage>
</organism>
<name>A0ABN9WRZ3_9DINO</name>